<protein>
    <submittedName>
        <fullName evidence="2">Uncharacterized protein</fullName>
    </submittedName>
</protein>
<keyword evidence="3" id="KW-1185">Reference proteome</keyword>
<sequence>MSTLRPPQRALICTSAMEVSSHGQYRNPTGAGQVEPRISAMRLRRLQPHSCHIERQSEFVRSGNLQEVAAERPEGSKGPRRRGVNGNQEFLGIEPTGTKSPQGPNPG</sequence>
<name>A0AAV7M3Y9_PLEWA</name>
<organism evidence="2 3">
    <name type="scientific">Pleurodeles waltl</name>
    <name type="common">Iberian ribbed newt</name>
    <dbReference type="NCBI Taxonomy" id="8319"/>
    <lineage>
        <taxon>Eukaryota</taxon>
        <taxon>Metazoa</taxon>
        <taxon>Chordata</taxon>
        <taxon>Craniata</taxon>
        <taxon>Vertebrata</taxon>
        <taxon>Euteleostomi</taxon>
        <taxon>Amphibia</taxon>
        <taxon>Batrachia</taxon>
        <taxon>Caudata</taxon>
        <taxon>Salamandroidea</taxon>
        <taxon>Salamandridae</taxon>
        <taxon>Pleurodelinae</taxon>
        <taxon>Pleurodeles</taxon>
    </lineage>
</organism>
<comment type="caution">
    <text evidence="2">The sequence shown here is derived from an EMBL/GenBank/DDBJ whole genome shotgun (WGS) entry which is preliminary data.</text>
</comment>
<dbReference type="AlphaFoldDB" id="A0AAV7M3Y9"/>
<feature type="compositionally biased region" description="Polar residues" evidence="1">
    <location>
        <begin position="97"/>
        <end position="107"/>
    </location>
</feature>
<reference evidence="2" key="1">
    <citation type="journal article" date="2022" name="bioRxiv">
        <title>Sequencing and chromosome-scale assembly of the giantPleurodeles waltlgenome.</title>
        <authorList>
            <person name="Brown T."/>
            <person name="Elewa A."/>
            <person name="Iarovenko S."/>
            <person name="Subramanian E."/>
            <person name="Araus A.J."/>
            <person name="Petzold A."/>
            <person name="Susuki M."/>
            <person name="Suzuki K.-i.T."/>
            <person name="Hayashi T."/>
            <person name="Toyoda A."/>
            <person name="Oliveira C."/>
            <person name="Osipova E."/>
            <person name="Leigh N.D."/>
            <person name="Simon A."/>
            <person name="Yun M.H."/>
        </authorList>
    </citation>
    <scope>NUCLEOTIDE SEQUENCE</scope>
    <source>
        <strain evidence="2">20211129_DDA</strain>
        <tissue evidence="2">Liver</tissue>
    </source>
</reference>
<evidence type="ECO:0000313" key="2">
    <source>
        <dbReference type="EMBL" id="KAJ1097324.1"/>
    </source>
</evidence>
<accession>A0AAV7M3Y9</accession>
<feature type="region of interest" description="Disordered" evidence="1">
    <location>
        <begin position="64"/>
        <end position="107"/>
    </location>
</feature>
<dbReference type="Proteomes" id="UP001066276">
    <property type="component" value="Chromosome 10"/>
</dbReference>
<proteinExistence type="predicted"/>
<evidence type="ECO:0000256" key="1">
    <source>
        <dbReference type="SAM" id="MobiDB-lite"/>
    </source>
</evidence>
<evidence type="ECO:0000313" key="3">
    <source>
        <dbReference type="Proteomes" id="UP001066276"/>
    </source>
</evidence>
<dbReference type="EMBL" id="JANPWB010000014">
    <property type="protein sequence ID" value="KAJ1097324.1"/>
    <property type="molecule type" value="Genomic_DNA"/>
</dbReference>
<gene>
    <name evidence="2" type="ORF">NDU88_002448</name>
</gene>